<evidence type="ECO:0000313" key="1">
    <source>
        <dbReference type="EMBL" id="CAB5385437.1"/>
    </source>
</evidence>
<proteinExistence type="predicted"/>
<protein>
    <submittedName>
        <fullName evidence="1">Uncharacterized protein</fullName>
    </submittedName>
</protein>
<reference evidence="1" key="1">
    <citation type="submission" date="2020-05" db="EMBL/GenBank/DDBJ databases">
        <authorList>
            <person name="Rincon C."/>
            <person name="Sanders R I."/>
            <person name="Robbins C."/>
            <person name="Chaturvedi A."/>
        </authorList>
    </citation>
    <scope>NUCLEOTIDE SEQUENCE</scope>
    <source>
        <strain evidence="1">CHB12</strain>
    </source>
</reference>
<dbReference type="PANTHER" id="PTHR10492">
    <property type="match status" value="1"/>
</dbReference>
<gene>
    <name evidence="1" type="ORF">CHRIB12_LOCUS19298</name>
</gene>
<sequence>MTLKTNMCLFCTINEPDIIEQKEFANWLLKVEDDQIPTIDRSANGLYNGTRLVCCSFQKNVIEAEIITGRHAGKHAFLPHVILSPTNATLPFTFKHCQFPIQPTFVINHRVRH</sequence>
<evidence type="ECO:0000313" key="2">
    <source>
        <dbReference type="Proteomes" id="UP000684084"/>
    </source>
</evidence>
<dbReference type="EMBL" id="CAGKOT010000053">
    <property type="protein sequence ID" value="CAB5385437.1"/>
    <property type="molecule type" value="Genomic_DNA"/>
</dbReference>
<comment type="caution">
    <text evidence="1">The sequence shown here is derived from an EMBL/GenBank/DDBJ whole genome shotgun (WGS) entry which is preliminary data.</text>
</comment>
<name>A0A916EG58_9GLOM</name>
<organism evidence="1 2">
    <name type="scientific">Rhizophagus irregularis</name>
    <dbReference type="NCBI Taxonomy" id="588596"/>
    <lineage>
        <taxon>Eukaryota</taxon>
        <taxon>Fungi</taxon>
        <taxon>Fungi incertae sedis</taxon>
        <taxon>Mucoromycota</taxon>
        <taxon>Glomeromycotina</taxon>
        <taxon>Glomeromycetes</taxon>
        <taxon>Glomerales</taxon>
        <taxon>Glomeraceae</taxon>
        <taxon>Rhizophagus</taxon>
    </lineage>
</organism>
<accession>A0A916EG58</accession>
<dbReference type="AlphaFoldDB" id="A0A916EG58"/>
<dbReference type="Proteomes" id="UP000684084">
    <property type="component" value="Unassembled WGS sequence"/>
</dbReference>
<dbReference type="PANTHER" id="PTHR10492:SF94">
    <property type="entry name" value="ATP-DEPENDENT DNA HELICASE"/>
    <property type="match status" value="1"/>
</dbReference>
<dbReference type="OrthoDB" id="2429280at2759"/>